<reference evidence="2 3" key="1">
    <citation type="submission" date="2023-02" db="EMBL/GenBank/DDBJ databases">
        <title>LHISI_Scaffold_Assembly.</title>
        <authorList>
            <person name="Stuart O.P."/>
            <person name="Cleave R."/>
            <person name="Magrath M.J.L."/>
            <person name="Mikheyev A.S."/>
        </authorList>
    </citation>
    <scope>NUCLEOTIDE SEQUENCE [LARGE SCALE GENOMIC DNA]</scope>
    <source>
        <strain evidence="2">Daus_M_001</strain>
        <tissue evidence="2">Leg muscle</tissue>
    </source>
</reference>
<feature type="non-terminal residue" evidence="2">
    <location>
        <position position="443"/>
    </location>
</feature>
<proteinExistence type="predicted"/>
<accession>A0ABQ9HNW5</accession>
<organism evidence="2 3">
    <name type="scientific">Dryococelus australis</name>
    <dbReference type="NCBI Taxonomy" id="614101"/>
    <lineage>
        <taxon>Eukaryota</taxon>
        <taxon>Metazoa</taxon>
        <taxon>Ecdysozoa</taxon>
        <taxon>Arthropoda</taxon>
        <taxon>Hexapoda</taxon>
        <taxon>Insecta</taxon>
        <taxon>Pterygota</taxon>
        <taxon>Neoptera</taxon>
        <taxon>Polyneoptera</taxon>
        <taxon>Phasmatodea</taxon>
        <taxon>Verophasmatodea</taxon>
        <taxon>Anareolatae</taxon>
        <taxon>Phasmatidae</taxon>
        <taxon>Eurycanthinae</taxon>
        <taxon>Dryococelus</taxon>
    </lineage>
</organism>
<evidence type="ECO:0000313" key="3">
    <source>
        <dbReference type="Proteomes" id="UP001159363"/>
    </source>
</evidence>
<dbReference type="EMBL" id="JARBHB010000004">
    <property type="protein sequence ID" value="KAJ8885937.1"/>
    <property type="molecule type" value="Genomic_DNA"/>
</dbReference>
<protein>
    <submittedName>
        <fullName evidence="2">Uncharacterized protein</fullName>
    </submittedName>
</protein>
<keyword evidence="3" id="KW-1185">Reference proteome</keyword>
<dbReference type="Proteomes" id="UP001159363">
    <property type="component" value="Chromosome X"/>
</dbReference>
<name>A0ABQ9HNW5_9NEOP</name>
<gene>
    <name evidence="2" type="ORF">PR048_012143</name>
</gene>
<feature type="compositionally biased region" description="Polar residues" evidence="1">
    <location>
        <begin position="82"/>
        <end position="91"/>
    </location>
</feature>
<evidence type="ECO:0000313" key="2">
    <source>
        <dbReference type="EMBL" id="KAJ8885937.1"/>
    </source>
</evidence>
<evidence type="ECO:0000256" key="1">
    <source>
        <dbReference type="SAM" id="MobiDB-lite"/>
    </source>
</evidence>
<sequence length="443" mass="48352">MAKNCFFKTLYFKMYVLDPYKTSYGTCIEPSYTLSTNKIISHRYTQCDENTARQFRALRLAAMGELMPVAVSPLTLPRLSASNAGKSSNENGAVPECMSGGNGRTPRKSASGPAGNRTLFALVGSSYFTTAAPTACLPPKRNGFFLVGNILDDAAGRRVFSGTSLFPAFAFRFCSMLTSLHPLRLSLLNIFTHSLSRRFRAVVIGSIEFLTGNALDFAGVAANEMIASLLSVIVRAARQGHCMGRCRWLVGFFEDLPLHPPLDSDASSYSPRFTITGSQDLDVKSGQISSLTLYYVDKIDFKRVYTEVTFATGLEFIRHALDDSAPIADLRGNKKRIPYCQMWGNTGSTANEQTSEVRLYEGVWSLACSSGNHVGQCLCSGGFLWDLPFPPLFHSGGAPYSPLSPSSSLKCPLLRAAQISSLIRPPNLPYSSLLVHGARYEEA</sequence>
<comment type="caution">
    <text evidence="2">The sequence shown here is derived from an EMBL/GenBank/DDBJ whole genome shotgun (WGS) entry which is preliminary data.</text>
</comment>
<feature type="region of interest" description="Disordered" evidence="1">
    <location>
        <begin position="82"/>
        <end position="113"/>
    </location>
</feature>